<reference evidence="1 2" key="1">
    <citation type="submission" date="2019-07" db="EMBL/GenBank/DDBJ databases">
        <title>Hymenobacter sp. straun FUR1 Genome sequencing and assembly.</title>
        <authorList>
            <person name="Chhetri G."/>
        </authorList>
    </citation>
    <scope>NUCLEOTIDE SEQUENCE [LARGE SCALE GENOMIC DNA]</scope>
    <source>
        <strain evidence="1 2">Fur1</strain>
    </source>
</reference>
<dbReference type="RefSeq" id="WP_233636047.1">
    <property type="nucleotide sequence ID" value="NZ_VMRJ01000004.1"/>
</dbReference>
<name>A0A558BT37_9BACT</name>
<organism evidence="1 2">
    <name type="scientific">Hymenobacter setariae</name>
    <dbReference type="NCBI Taxonomy" id="2594794"/>
    <lineage>
        <taxon>Bacteria</taxon>
        <taxon>Pseudomonadati</taxon>
        <taxon>Bacteroidota</taxon>
        <taxon>Cytophagia</taxon>
        <taxon>Cytophagales</taxon>
        <taxon>Hymenobacteraceae</taxon>
        <taxon>Hymenobacter</taxon>
    </lineage>
</organism>
<dbReference type="EMBL" id="VMRJ01000004">
    <property type="protein sequence ID" value="TVT39649.1"/>
    <property type="molecule type" value="Genomic_DNA"/>
</dbReference>
<gene>
    <name evidence="1" type="ORF">FNT36_18585</name>
</gene>
<sequence>MPMQPDEQRRINLLRAELLDLGLEWNVNYSLVAEGDRWALEFLGKAKPTHYSRALELLHLILNRQDISYRAASTDIVLTNVFLFVGPSAYHGFQYGKVYLLRYSLLADNKVAIQLNHLAIATEPVQLTKIEFEQWFLPVLGK</sequence>
<comment type="caution">
    <text evidence="1">The sequence shown here is derived from an EMBL/GenBank/DDBJ whole genome shotgun (WGS) entry which is preliminary data.</text>
</comment>
<evidence type="ECO:0000313" key="2">
    <source>
        <dbReference type="Proteomes" id="UP000317624"/>
    </source>
</evidence>
<dbReference type="Proteomes" id="UP000317624">
    <property type="component" value="Unassembled WGS sequence"/>
</dbReference>
<keyword evidence="2" id="KW-1185">Reference proteome</keyword>
<dbReference type="AlphaFoldDB" id="A0A558BT37"/>
<evidence type="ECO:0000313" key="1">
    <source>
        <dbReference type="EMBL" id="TVT39649.1"/>
    </source>
</evidence>
<protein>
    <submittedName>
        <fullName evidence="1">Uncharacterized protein</fullName>
    </submittedName>
</protein>
<accession>A0A558BT37</accession>
<proteinExistence type="predicted"/>